<dbReference type="EMBL" id="JAMZMK010000063">
    <property type="protein sequence ID" value="KAI7757767.1"/>
    <property type="molecule type" value="Genomic_DNA"/>
</dbReference>
<gene>
    <name evidence="1" type="ORF">M8C21_018322</name>
</gene>
<evidence type="ECO:0000313" key="1">
    <source>
        <dbReference type="EMBL" id="KAI7757767.1"/>
    </source>
</evidence>
<feature type="non-terminal residue" evidence="1">
    <location>
        <position position="1"/>
    </location>
</feature>
<reference evidence="1" key="1">
    <citation type="submission" date="2022-06" db="EMBL/GenBank/DDBJ databases">
        <title>Uncovering the hologenomic basis of an extraordinary plant invasion.</title>
        <authorList>
            <person name="Bieker V.C."/>
            <person name="Martin M.D."/>
            <person name="Gilbert T."/>
            <person name="Hodgins K."/>
            <person name="Battlay P."/>
            <person name="Petersen B."/>
            <person name="Wilson J."/>
        </authorList>
    </citation>
    <scope>NUCLEOTIDE SEQUENCE</scope>
    <source>
        <strain evidence="1">AA19_3_7</strain>
        <tissue evidence="1">Leaf</tissue>
    </source>
</reference>
<name>A0AAD5GW05_AMBAR</name>
<dbReference type="Proteomes" id="UP001206925">
    <property type="component" value="Unassembled WGS sequence"/>
</dbReference>
<proteinExistence type="predicted"/>
<protein>
    <submittedName>
        <fullName evidence="1">Uncharacterized protein</fullName>
    </submittedName>
</protein>
<comment type="caution">
    <text evidence="1">The sequence shown here is derived from an EMBL/GenBank/DDBJ whole genome shotgun (WGS) entry which is preliminary data.</text>
</comment>
<accession>A0AAD5GW05</accession>
<evidence type="ECO:0000313" key="2">
    <source>
        <dbReference type="Proteomes" id="UP001206925"/>
    </source>
</evidence>
<sequence length="60" mass="6914">IIYKLSKEKDHSRKICSLFAEIPSIIVEAPGPENSARTRTLNQIADFRNQKGGYWRKPIK</sequence>
<keyword evidence="2" id="KW-1185">Reference proteome</keyword>
<dbReference type="AlphaFoldDB" id="A0AAD5GW05"/>
<organism evidence="1 2">
    <name type="scientific">Ambrosia artemisiifolia</name>
    <name type="common">Common ragweed</name>
    <dbReference type="NCBI Taxonomy" id="4212"/>
    <lineage>
        <taxon>Eukaryota</taxon>
        <taxon>Viridiplantae</taxon>
        <taxon>Streptophyta</taxon>
        <taxon>Embryophyta</taxon>
        <taxon>Tracheophyta</taxon>
        <taxon>Spermatophyta</taxon>
        <taxon>Magnoliopsida</taxon>
        <taxon>eudicotyledons</taxon>
        <taxon>Gunneridae</taxon>
        <taxon>Pentapetalae</taxon>
        <taxon>asterids</taxon>
        <taxon>campanulids</taxon>
        <taxon>Asterales</taxon>
        <taxon>Asteraceae</taxon>
        <taxon>Asteroideae</taxon>
        <taxon>Heliantheae alliance</taxon>
        <taxon>Heliantheae</taxon>
        <taxon>Ambrosia</taxon>
    </lineage>
</organism>